<dbReference type="RefSeq" id="WP_036852613.1">
    <property type="nucleotide sequence ID" value="NZ_JQJD01000057.1"/>
</dbReference>
<feature type="signal peptide" evidence="1">
    <location>
        <begin position="1"/>
        <end position="22"/>
    </location>
</feature>
<proteinExistence type="predicted"/>
<feature type="chain" id="PRO_5001998294" description="PKD-like family protein" evidence="1">
    <location>
        <begin position="23"/>
        <end position="538"/>
    </location>
</feature>
<gene>
    <name evidence="2" type="ORF">HQ35_08955</name>
</gene>
<keyword evidence="1" id="KW-0732">Signal</keyword>
<name>A0A0A2EIL1_PORCN</name>
<dbReference type="PROSITE" id="PS51257">
    <property type="entry name" value="PROKAR_LIPOPROTEIN"/>
    <property type="match status" value="1"/>
</dbReference>
<reference evidence="2 3" key="1">
    <citation type="submission" date="2014-08" db="EMBL/GenBank/DDBJ databases">
        <title>Porphyromonas cangingivalis strain:COT-109_OH1386 Genome sequencing.</title>
        <authorList>
            <person name="Wallis C."/>
            <person name="Deusch O."/>
            <person name="O'Flynn C."/>
            <person name="Davis I."/>
            <person name="Jospin G."/>
            <person name="Darling A.E."/>
            <person name="Coil D.A."/>
            <person name="Alexiev A."/>
            <person name="Horsfall A."/>
            <person name="Kirkwood N."/>
            <person name="Harris S."/>
            <person name="Eisen J.A."/>
        </authorList>
    </citation>
    <scope>NUCLEOTIDE SEQUENCE [LARGE SCALE GENOMIC DNA]</scope>
    <source>
        <strain evidence="3">COT-109 OH1386</strain>
    </source>
</reference>
<dbReference type="Proteomes" id="UP000030125">
    <property type="component" value="Unassembled WGS sequence"/>
</dbReference>
<dbReference type="STRING" id="36874.HQ34_02990"/>
<sequence>MKTYKIMNKAFHVFTVGLLALAVTGCYKDQSSLQTVPTPEISVEVKEIGEEIHIDSEDVLSIHPIVSVPKGAEITYKWELTKKAGDYEKEMEVISTEQALKDYKITRPANSTTPYYLRYTITNKSFGGVEKTLQWKLYVSPVLADGLLFSFTKDGVTSDLGYIKSSEFTRDYTGKSVVITDLLAKNSGKAWNGLIKALNFSVKGNVYFTHTPYAWAVTEDHKLLRFDPLNYSLDASSDRNDLMFTEEQDPKVLQFSHCSSYIFMRTEKKAYQCNSNALNFFSEPVQGWDSETISGGVMAAHGCMSERAGLVWYNSDQGTFKALNKNSVTTFEKSEQFDPNMIKGAEAITAATTVEGPRKEPGKSYFLLNEKASGSYTIYQFELKPSLKLQAGNKYVLSQEAAGILNRRTSATFAIHQPVLYVSTEDGINVITWSGDGTATVNTKAYMPLSKFGKVKLVRFYRQGEWVIQPHRAYFKLSPYNEAALIAVTEGSDGNDQVHFIPMATDNTANLGFLLPESEIRTFSPRAGKILDIIPMGK</sequence>
<evidence type="ECO:0000256" key="1">
    <source>
        <dbReference type="SAM" id="SignalP"/>
    </source>
</evidence>
<dbReference type="eggNOG" id="ENOG502Z9FR">
    <property type="taxonomic scope" value="Bacteria"/>
</dbReference>
<accession>A0A0A2EIL1</accession>
<keyword evidence="3" id="KW-1185">Reference proteome</keyword>
<organism evidence="2 3">
    <name type="scientific">Porphyromonas cangingivalis</name>
    <dbReference type="NCBI Taxonomy" id="36874"/>
    <lineage>
        <taxon>Bacteria</taxon>
        <taxon>Pseudomonadati</taxon>
        <taxon>Bacteroidota</taxon>
        <taxon>Bacteroidia</taxon>
        <taxon>Bacteroidales</taxon>
        <taxon>Porphyromonadaceae</taxon>
        <taxon>Porphyromonas</taxon>
    </lineage>
</organism>
<evidence type="ECO:0000313" key="3">
    <source>
        <dbReference type="Proteomes" id="UP000030125"/>
    </source>
</evidence>
<dbReference type="AlphaFoldDB" id="A0A0A2EIL1"/>
<evidence type="ECO:0000313" key="2">
    <source>
        <dbReference type="EMBL" id="KGN78768.1"/>
    </source>
</evidence>
<dbReference type="OrthoDB" id="1041508at2"/>
<dbReference type="EMBL" id="JQJD01000057">
    <property type="protein sequence ID" value="KGN78768.1"/>
    <property type="molecule type" value="Genomic_DNA"/>
</dbReference>
<evidence type="ECO:0008006" key="4">
    <source>
        <dbReference type="Google" id="ProtNLM"/>
    </source>
</evidence>
<comment type="caution">
    <text evidence="2">The sequence shown here is derived from an EMBL/GenBank/DDBJ whole genome shotgun (WGS) entry which is preliminary data.</text>
</comment>
<protein>
    <recommendedName>
        <fullName evidence="4">PKD-like family protein</fullName>
    </recommendedName>
</protein>